<dbReference type="Pfam" id="PF01613">
    <property type="entry name" value="Flavin_Reduct"/>
    <property type="match status" value="1"/>
</dbReference>
<evidence type="ECO:0000313" key="3">
    <source>
        <dbReference type="EMBL" id="NYJ35787.1"/>
    </source>
</evidence>
<gene>
    <name evidence="3" type="ORF">HNR10_003668</name>
</gene>
<name>A0A7Z0EPZ7_9ACTN</name>
<sequence length="174" mass="18381">MRANGGTADTAGVRTGAAGLFSVMAAFPTGVAIVTTTAEGGRPVGLTTTALCSVSARPPLLLVSVGERSRTLRWLRERRRFLVHVMGGAGAERLCSRFASTDGDKFAGASWRHTGSGLPLLEDGVIAWGECATEQEVVAGDHTVIVGRYLRGERLSGPGPLVYHARTYRDTPWG</sequence>
<organism evidence="3 4">
    <name type="scientific">Nocardiopsis aegyptia</name>
    <dbReference type="NCBI Taxonomy" id="220378"/>
    <lineage>
        <taxon>Bacteria</taxon>
        <taxon>Bacillati</taxon>
        <taxon>Actinomycetota</taxon>
        <taxon>Actinomycetes</taxon>
        <taxon>Streptosporangiales</taxon>
        <taxon>Nocardiopsidaceae</taxon>
        <taxon>Nocardiopsis</taxon>
    </lineage>
</organism>
<keyword evidence="4" id="KW-1185">Reference proteome</keyword>
<dbReference type="InterPro" id="IPR002563">
    <property type="entry name" value="Flavin_Rdtase-like_dom"/>
</dbReference>
<dbReference type="SUPFAM" id="SSF50475">
    <property type="entry name" value="FMN-binding split barrel"/>
    <property type="match status" value="1"/>
</dbReference>
<dbReference type="InterPro" id="IPR050268">
    <property type="entry name" value="NADH-dep_flavin_reductase"/>
</dbReference>
<dbReference type="PANTHER" id="PTHR30466:SF1">
    <property type="entry name" value="FMN REDUCTASE (NADH) RUTF"/>
    <property type="match status" value="1"/>
</dbReference>
<dbReference type="GO" id="GO:0006208">
    <property type="term" value="P:pyrimidine nucleobase catabolic process"/>
    <property type="evidence" value="ECO:0007669"/>
    <property type="project" value="TreeGrafter"/>
</dbReference>
<dbReference type="InterPro" id="IPR012349">
    <property type="entry name" value="Split_barrel_FMN-bd"/>
</dbReference>
<dbReference type="SMART" id="SM00903">
    <property type="entry name" value="Flavin_Reduct"/>
    <property type="match status" value="1"/>
</dbReference>
<evidence type="ECO:0000313" key="4">
    <source>
        <dbReference type="Proteomes" id="UP000572051"/>
    </source>
</evidence>
<dbReference type="AlphaFoldDB" id="A0A7Z0EPZ7"/>
<dbReference type="RefSeq" id="WP_179825178.1">
    <property type="nucleotide sequence ID" value="NZ_JACCFS010000001.1"/>
</dbReference>
<evidence type="ECO:0000259" key="2">
    <source>
        <dbReference type="SMART" id="SM00903"/>
    </source>
</evidence>
<dbReference type="EMBL" id="JACCFS010000001">
    <property type="protein sequence ID" value="NYJ35787.1"/>
    <property type="molecule type" value="Genomic_DNA"/>
</dbReference>
<reference evidence="3 4" key="1">
    <citation type="submission" date="2020-07" db="EMBL/GenBank/DDBJ databases">
        <title>Sequencing the genomes of 1000 actinobacteria strains.</title>
        <authorList>
            <person name="Klenk H.-P."/>
        </authorList>
    </citation>
    <scope>NUCLEOTIDE SEQUENCE [LARGE SCALE GENOMIC DNA]</scope>
    <source>
        <strain evidence="3 4">DSM 44442</strain>
    </source>
</reference>
<protein>
    <submittedName>
        <fullName evidence="3">Flavin reductase (DIM6/NTAB) family NADH-FMN oxidoreductase RutF</fullName>
    </submittedName>
</protein>
<dbReference type="GO" id="GO:0042602">
    <property type="term" value="F:riboflavin reductase (NADPH) activity"/>
    <property type="evidence" value="ECO:0007669"/>
    <property type="project" value="TreeGrafter"/>
</dbReference>
<dbReference type="Gene3D" id="2.30.110.10">
    <property type="entry name" value="Electron Transport, Fmn-binding Protein, Chain A"/>
    <property type="match status" value="1"/>
</dbReference>
<feature type="domain" description="Flavin reductase like" evidence="2">
    <location>
        <begin position="24"/>
        <end position="170"/>
    </location>
</feature>
<proteinExistence type="predicted"/>
<dbReference type="Proteomes" id="UP000572051">
    <property type="component" value="Unassembled WGS sequence"/>
</dbReference>
<keyword evidence="1" id="KW-0560">Oxidoreductase</keyword>
<accession>A0A7Z0EPZ7</accession>
<dbReference type="PANTHER" id="PTHR30466">
    <property type="entry name" value="FLAVIN REDUCTASE"/>
    <property type="match status" value="1"/>
</dbReference>
<evidence type="ECO:0000256" key="1">
    <source>
        <dbReference type="ARBA" id="ARBA00023002"/>
    </source>
</evidence>
<comment type="caution">
    <text evidence="3">The sequence shown here is derived from an EMBL/GenBank/DDBJ whole genome shotgun (WGS) entry which is preliminary data.</text>
</comment>
<dbReference type="GO" id="GO:0010181">
    <property type="term" value="F:FMN binding"/>
    <property type="evidence" value="ECO:0007669"/>
    <property type="project" value="InterPro"/>
</dbReference>